<reference evidence="5 6" key="1">
    <citation type="journal article" date="2010" name="Stand. Genomic Sci.">
        <title>Complete genome sequence of Ilyobacter polytropus type strain (CuHbu1).</title>
        <authorList>
            <person name="Sikorski J."/>
            <person name="Chertkov O."/>
            <person name="Lapidus A."/>
            <person name="Nolan M."/>
            <person name="Lucas S."/>
            <person name="Del Rio T.G."/>
            <person name="Tice H."/>
            <person name="Cheng J.F."/>
            <person name="Tapia R."/>
            <person name="Han C."/>
            <person name="Goodwin L."/>
            <person name="Pitluck S."/>
            <person name="Liolios K."/>
            <person name="Ivanova N."/>
            <person name="Mavromatis K."/>
            <person name="Mikhailova N."/>
            <person name="Pati A."/>
            <person name="Chen A."/>
            <person name="Palaniappan K."/>
            <person name="Land M."/>
            <person name="Hauser L."/>
            <person name="Chang Y.J."/>
            <person name="Jeffries C.D."/>
            <person name="Brambilla E."/>
            <person name="Yasawong M."/>
            <person name="Rohde M."/>
            <person name="Pukall R."/>
            <person name="Spring S."/>
            <person name="Goker M."/>
            <person name="Woyke T."/>
            <person name="Bristow J."/>
            <person name="Eisen J.A."/>
            <person name="Markowitz V."/>
            <person name="Hugenholtz P."/>
            <person name="Kyrpides N.C."/>
            <person name="Klenk H.P."/>
        </authorList>
    </citation>
    <scope>NUCLEOTIDE SEQUENCE [LARGE SCALE GENOMIC DNA]</scope>
    <source>
        <strain evidence="6">ATCC 51220 / DSM 2926 / LMG 16218 / CuHBu1</strain>
        <plasmid evidence="6">pILYOP01</plasmid>
    </source>
</reference>
<protein>
    <submittedName>
        <fullName evidence="5">ATP:cob(I)alamin adenosyltransferase, putative</fullName>
    </submittedName>
</protein>
<evidence type="ECO:0000313" key="5">
    <source>
        <dbReference type="EMBL" id="ADO84214.1"/>
    </source>
</evidence>
<dbReference type="AlphaFoldDB" id="E3HDM8"/>
<evidence type="ECO:0000256" key="2">
    <source>
        <dbReference type="ARBA" id="ARBA00022741"/>
    </source>
</evidence>
<proteinExistence type="predicted"/>
<dbReference type="SUPFAM" id="SSF89028">
    <property type="entry name" value="Cobalamin adenosyltransferase-like"/>
    <property type="match status" value="1"/>
</dbReference>
<dbReference type="EMBL" id="CP002282">
    <property type="protein sequence ID" value="ADO84214.1"/>
    <property type="molecule type" value="Genomic_DNA"/>
</dbReference>
<evidence type="ECO:0000259" key="4">
    <source>
        <dbReference type="Pfam" id="PF01923"/>
    </source>
</evidence>
<keyword evidence="1" id="KW-0808">Transferase</keyword>
<dbReference type="Gene3D" id="1.20.1200.10">
    <property type="entry name" value="Cobalamin adenosyltransferase-like"/>
    <property type="match status" value="1"/>
</dbReference>
<keyword evidence="5" id="KW-0614">Plasmid</keyword>
<keyword evidence="6" id="KW-1185">Reference proteome</keyword>
<evidence type="ECO:0000256" key="1">
    <source>
        <dbReference type="ARBA" id="ARBA00022679"/>
    </source>
</evidence>
<dbReference type="Pfam" id="PF01923">
    <property type="entry name" value="Cob_adeno_trans"/>
    <property type="match status" value="1"/>
</dbReference>
<dbReference type="GO" id="GO:0016740">
    <property type="term" value="F:transferase activity"/>
    <property type="evidence" value="ECO:0007669"/>
    <property type="project" value="UniProtKB-KW"/>
</dbReference>
<dbReference type="GO" id="GO:0005524">
    <property type="term" value="F:ATP binding"/>
    <property type="evidence" value="ECO:0007669"/>
    <property type="project" value="UniProtKB-KW"/>
</dbReference>
<accession>E3HDM8</accession>
<keyword evidence="3" id="KW-0067">ATP-binding</keyword>
<dbReference type="OrthoDB" id="6118511at2"/>
<organism evidence="5 6">
    <name type="scientific">Ilyobacter polytropus (strain ATCC 51220 / DSM 2926 / LMG 16218 / CuHBu1)</name>
    <dbReference type="NCBI Taxonomy" id="572544"/>
    <lineage>
        <taxon>Bacteria</taxon>
        <taxon>Fusobacteriati</taxon>
        <taxon>Fusobacteriota</taxon>
        <taxon>Fusobacteriia</taxon>
        <taxon>Fusobacteriales</taxon>
        <taxon>Fusobacteriaceae</taxon>
        <taxon>Ilyobacter</taxon>
    </lineage>
</organism>
<dbReference type="HOGENOM" id="CLU_1765569_0_0_0"/>
<geneLocation type="plasmid" evidence="5 6">
    <name>pILYOP01</name>
</geneLocation>
<name>E3HDM8_ILYPC</name>
<gene>
    <name evidence="5" type="ordered locus">Ilyop_2455</name>
</gene>
<evidence type="ECO:0000256" key="3">
    <source>
        <dbReference type="ARBA" id="ARBA00022840"/>
    </source>
</evidence>
<evidence type="ECO:0000313" key="6">
    <source>
        <dbReference type="Proteomes" id="UP000006875"/>
    </source>
</evidence>
<sequence length="147" mass="17216">MHCFPDICYKSKVCDLTDEIDILSSFAGQAFGQCEDKKIKEDLLKILNLTYKLMGNLRDNCDFLKEDKLILKEIKNRYDKKGEKIRKYIFILPQGDLLAGNLHICRSMSKKISRMFSKAKNEITFEAIEIEESINMLSDIFIIWFFV</sequence>
<feature type="domain" description="Cobalamin adenosyltransferase-like" evidence="4">
    <location>
        <begin position="15"/>
        <end position="143"/>
    </location>
</feature>
<dbReference type="Proteomes" id="UP000006875">
    <property type="component" value="Plasmid pILYOP01"/>
</dbReference>
<dbReference type="KEGG" id="ipo:Ilyop_2455"/>
<keyword evidence="2" id="KW-0547">Nucleotide-binding</keyword>
<dbReference type="InterPro" id="IPR036451">
    <property type="entry name" value="CblAdoTrfase-like_sf"/>
</dbReference>
<dbReference type="InterPro" id="IPR016030">
    <property type="entry name" value="CblAdoTrfase-like"/>
</dbReference>
<dbReference type="RefSeq" id="WP_013388873.1">
    <property type="nucleotide sequence ID" value="NC_014633.1"/>
</dbReference>